<comment type="caution">
    <text evidence="2">The sequence shown here is derived from an EMBL/GenBank/DDBJ whole genome shotgun (WGS) entry which is preliminary data.</text>
</comment>
<dbReference type="Proteomes" id="UP001165122">
    <property type="component" value="Unassembled WGS sequence"/>
</dbReference>
<evidence type="ECO:0000313" key="2">
    <source>
        <dbReference type="EMBL" id="GMH54611.1"/>
    </source>
</evidence>
<feature type="region of interest" description="Disordered" evidence="1">
    <location>
        <begin position="56"/>
        <end position="102"/>
    </location>
</feature>
<keyword evidence="3" id="KW-1185">Reference proteome</keyword>
<feature type="compositionally biased region" description="Basic residues" evidence="1">
    <location>
        <begin position="92"/>
        <end position="101"/>
    </location>
</feature>
<evidence type="ECO:0000313" key="3">
    <source>
        <dbReference type="Proteomes" id="UP001165122"/>
    </source>
</evidence>
<proteinExistence type="predicted"/>
<dbReference type="OrthoDB" id="10575872at2759"/>
<organism evidence="2 3">
    <name type="scientific">Triparma laevis f. longispina</name>
    <dbReference type="NCBI Taxonomy" id="1714387"/>
    <lineage>
        <taxon>Eukaryota</taxon>
        <taxon>Sar</taxon>
        <taxon>Stramenopiles</taxon>
        <taxon>Ochrophyta</taxon>
        <taxon>Bolidophyceae</taxon>
        <taxon>Parmales</taxon>
        <taxon>Triparmaceae</taxon>
        <taxon>Triparma</taxon>
    </lineage>
</organism>
<dbReference type="AlphaFoldDB" id="A0A9W6ZM95"/>
<sequence>MTSRRSLFPDKYTQSSILRRVTPPERSSEGRSSSSSSLTSCSSPTPLTCFDFLRSMGSSSHSDSTSPEMVSSSRGSSSDDLPDSPRSSGILRTKKEKKKTPSTKVWFTPLLEVAGKSDMGSGWWSRTDLNYFRLRELYAPTFGKPPSPKIPPRSFKPIVHDRHNPTQTHQLYIPTYKAQTKN</sequence>
<reference evidence="3" key="1">
    <citation type="journal article" date="2023" name="Commun. Biol.">
        <title>Genome analysis of Parmales, the sister group of diatoms, reveals the evolutionary specialization of diatoms from phago-mixotrophs to photoautotrophs.</title>
        <authorList>
            <person name="Ban H."/>
            <person name="Sato S."/>
            <person name="Yoshikawa S."/>
            <person name="Yamada K."/>
            <person name="Nakamura Y."/>
            <person name="Ichinomiya M."/>
            <person name="Sato N."/>
            <person name="Blanc-Mathieu R."/>
            <person name="Endo H."/>
            <person name="Kuwata A."/>
            <person name="Ogata H."/>
        </authorList>
    </citation>
    <scope>NUCLEOTIDE SEQUENCE [LARGE SCALE GENOMIC DNA]</scope>
    <source>
        <strain evidence="3">NIES 3700</strain>
    </source>
</reference>
<feature type="compositionally biased region" description="Low complexity" evidence="1">
    <location>
        <begin position="30"/>
        <end position="44"/>
    </location>
</feature>
<feature type="compositionally biased region" description="Low complexity" evidence="1">
    <location>
        <begin position="56"/>
        <end position="89"/>
    </location>
</feature>
<evidence type="ECO:0000256" key="1">
    <source>
        <dbReference type="SAM" id="MobiDB-lite"/>
    </source>
</evidence>
<feature type="region of interest" description="Disordered" evidence="1">
    <location>
        <begin position="1"/>
        <end position="44"/>
    </location>
</feature>
<feature type="region of interest" description="Disordered" evidence="1">
    <location>
        <begin position="143"/>
        <end position="182"/>
    </location>
</feature>
<accession>A0A9W6ZM95</accession>
<protein>
    <submittedName>
        <fullName evidence="2">Uncharacterized protein</fullName>
    </submittedName>
</protein>
<name>A0A9W6ZM95_9STRA</name>
<gene>
    <name evidence="2" type="ORF">TrLO_g9338</name>
</gene>
<dbReference type="EMBL" id="BRXW01000435">
    <property type="protein sequence ID" value="GMH54611.1"/>
    <property type="molecule type" value="Genomic_DNA"/>
</dbReference>